<evidence type="ECO:0000256" key="2">
    <source>
        <dbReference type="ARBA" id="ARBA00005993"/>
    </source>
</evidence>
<dbReference type="GO" id="GO:0008270">
    <property type="term" value="F:zinc ion binding"/>
    <property type="evidence" value="ECO:0007669"/>
    <property type="project" value="UniProtKB-KW"/>
</dbReference>
<keyword evidence="9 11" id="KW-0675">Receptor</keyword>
<dbReference type="EMBL" id="BX284605">
    <property type="protein sequence ID" value="CCD64883.2"/>
    <property type="molecule type" value="Genomic_DNA"/>
</dbReference>
<keyword evidence="5 11" id="KW-0862">Zinc</keyword>
<keyword evidence="8 11" id="KW-0804">Transcription</keyword>
<protein>
    <submittedName>
        <fullName evidence="14">Nuclear Hormone Receptor family</fullName>
    </submittedName>
</protein>
<dbReference type="SUPFAM" id="SSF57716">
    <property type="entry name" value="Glucocorticoid receptor-like (DNA-binding domain)"/>
    <property type="match status" value="1"/>
</dbReference>
<dbReference type="OrthoDB" id="5817507at2759"/>
<organism evidence="14 15">
    <name type="scientific">Caenorhabditis elegans</name>
    <dbReference type="NCBI Taxonomy" id="6239"/>
    <lineage>
        <taxon>Eukaryota</taxon>
        <taxon>Metazoa</taxon>
        <taxon>Ecdysozoa</taxon>
        <taxon>Nematoda</taxon>
        <taxon>Chromadorea</taxon>
        <taxon>Rhabditida</taxon>
        <taxon>Rhabditina</taxon>
        <taxon>Rhabditomorpha</taxon>
        <taxon>Rhabditoidea</taxon>
        <taxon>Rhabditidae</taxon>
        <taxon>Peloderinae</taxon>
        <taxon>Caenorhabditis</taxon>
    </lineage>
</organism>
<dbReference type="CTD" id="185907"/>
<feature type="domain" description="NR LBD" evidence="13">
    <location>
        <begin position="162"/>
        <end position="389"/>
    </location>
</feature>
<dbReference type="WormBase" id="F47C10.1">
    <property type="protein sequence ID" value="CE50214"/>
    <property type="gene ID" value="WBGene00018539"/>
    <property type="gene designation" value="nhr-185"/>
</dbReference>
<dbReference type="Pfam" id="PF00105">
    <property type="entry name" value="zf-C4"/>
    <property type="match status" value="1"/>
</dbReference>
<dbReference type="GO" id="GO:0000978">
    <property type="term" value="F:RNA polymerase II cis-regulatory region sequence-specific DNA binding"/>
    <property type="evidence" value="ECO:0007669"/>
    <property type="project" value="InterPro"/>
</dbReference>
<dbReference type="CDD" id="cd06960">
    <property type="entry name" value="NR_DBD_HNF4A"/>
    <property type="match status" value="1"/>
</dbReference>
<feature type="domain" description="Nuclear receptor" evidence="12">
    <location>
        <begin position="28"/>
        <end position="106"/>
    </location>
</feature>
<dbReference type="GeneID" id="185907"/>
<accession>O01559</accession>
<keyword evidence="7 11" id="KW-0238">DNA-binding</keyword>
<dbReference type="PROSITE" id="PS51843">
    <property type="entry name" value="NR_LBD"/>
    <property type="match status" value="1"/>
</dbReference>
<dbReference type="Gene3D" id="1.10.565.10">
    <property type="entry name" value="Retinoid X Receptor"/>
    <property type="match status" value="1"/>
</dbReference>
<keyword evidence="15" id="KW-1185">Reference proteome</keyword>
<keyword evidence="3 11" id="KW-0479">Metal-binding</keyword>
<evidence type="ECO:0000313" key="15">
    <source>
        <dbReference type="Proteomes" id="UP000001940"/>
    </source>
</evidence>
<dbReference type="InterPro" id="IPR049636">
    <property type="entry name" value="HNF4-like_DBD"/>
</dbReference>
<dbReference type="SMR" id="O01559"/>
<evidence type="ECO:0000256" key="7">
    <source>
        <dbReference type="ARBA" id="ARBA00023125"/>
    </source>
</evidence>
<name>O01559_CAEEL</name>
<dbReference type="PIR" id="T25772">
    <property type="entry name" value="T25772"/>
</dbReference>
<dbReference type="Pfam" id="PF00104">
    <property type="entry name" value="Hormone_recep"/>
    <property type="match status" value="1"/>
</dbReference>
<evidence type="ECO:0000256" key="11">
    <source>
        <dbReference type="RuleBase" id="RU004334"/>
    </source>
</evidence>
<dbReference type="AlphaFoldDB" id="O01559"/>
<dbReference type="eggNOG" id="ENOG502RVMM">
    <property type="taxonomic scope" value="Eukaryota"/>
</dbReference>
<evidence type="ECO:0000256" key="1">
    <source>
        <dbReference type="ARBA" id="ARBA00004123"/>
    </source>
</evidence>
<dbReference type="GO" id="GO:0005634">
    <property type="term" value="C:nucleus"/>
    <property type="evidence" value="ECO:0007669"/>
    <property type="project" value="UniProtKB-SubCell"/>
</dbReference>
<dbReference type="PANTHER" id="PTHR45886">
    <property type="entry name" value="NUCLEAR HORMONE RECEPTOR FAMILY-RELATED-RELATED"/>
    <property type="match status" value="1"/>
</dbReference>
<dbReference type="PROSITE" id="PS00031">
    <property type="entry name" value="NUCLEAR_REC_DBD_1"/>
    <property type="match status" value="1"/>
</dbReference>
<dbReference type="UCSC" id="F47C10.1">
    <property type="organism name" value="c. elegans"/>
</dbReference>
<dbReference type="InterPro" id="IPR000536">
    <property type="entry name" value="Nucl_hrmn_rcpt_lig-bd"/>
</dbReference>
<dbReference type="AGR" id="WB:WBGene00018539"/>
<dbReference type="InParanoid" id="O01559"/>
<dbReference type="Proteomes" id="UP000001940">
    <property type="component" value="Chromosome V"/>
</dbReference>
<dbReference type="SUPFAM" id="SSF48508">
    <property type="entry name" value="Nuclear receptor ligand-binding domain"/>
    <property type="match status" value="1"/>
</dbReference>
<evidence type="ECO:0000256" key="10">
    <source>
        <dbReference type="ARBA" id="ARBA00023242"/>
    </source>
</evidence>
<keyword evidence="10 11" id="KW-0539">Nucleus</keyword>
<comment type="similarity">
    <text evidence="2 11">Belongs to the nuclear hormone receptor family.</text>
</comment>
<dbReference type="InterPro" id="IPR013088">
    <property type="entry name" value="Znf_NHR/GATA"/>
</dbReference>
<evidence type="ECO:0000313" key="14">
    <source>
        <dbReference type="EMBL" id="CCD64883.2"/>
    </source>
</evidence>
<dbReference type="OMA" id="LFCTPRL"/>
<evidence type="ECO:0000259" key="13">
    <source>
        <dbReference type="PROSITE" id="PS51843"/>
    </source>
</evidence>
<evidence type="ECO:0000256" key="3">
    <source>
        <dbReference type="ARBA" id="ARBA00022723"/>
    </source>
</evidence>
<evidence type="ECO:0000256" key="9">
    <source>
        <dbReference type="ARBA" id="ARBA00023170"/>
    </source>
</evidence>
<dbReference type="SMART" id="SM00399">
    <property type="entry name" value="ZnF_C4"/>
    <property type="match status" value="1"/>
</dbReference>
<dbReference type="KEGG" id="cel:CELE_F47C10.1"/>
<comment type="subcellular location">
    <subcellularLocation>
        <location evidence="1 11">Nucleus</location>
    </subcellularLocation>
</comment>
<dbReference type="InterPro" id="IPR035500">
    <property type="entry name" value="NHR-like_dom_sf"/>
</dbReference>
<evidence type="ECO:0000256" key="8">
    <source>
        <dbReference type="ARBA" id="ARBA00023163"/>
    </source>
</evidence>
<dbReference type="PANTHER" id="PTHR45886:SF1">
    <property type="entry name" value="NUCLEAR HORMONE RECEPTOR FAMILY"/>
    <property type="match status" value="1"/>
</dbReference>
<evidence type="ECO:0000256" key="5">
    <source>
        <dbReference type="ARBA" id="ARBA00022833"/>
    </source>
</evidence>
<keyword evidence="6 11" id="KW-0805">Transcription regulation</keyword>
<dbReference type="Gene3D" id="3.30.50.10">
    <property type="entry name" value="Erythroid Transcription Factor GATA-1, subunit A"/>
    <property type="match status" value="1"/>
</dbReference>
<evidence type="ECO:0000256" key="6">
    <source>
        <dbReference type="ARBA" id="ARBA00023015"/>
    </source>
</evidence>
<dbReference type="STRING" id="6239.F47C10.1.1"/>
<dbReference type="GO" id="GO:0003700">
    <property type="term" value="F:DNA-binding transcription factor activity"/>
    <property type="evidence" value="ECO:0007669"/>
    <property type="project" value="InterPro"/>
</dbReference>
<evidence type="ECO:0000259" key="12">
    <source>
        <dbReference type="PROSITE" id="PS51030"/>
    </source>
</evidence>
<evidence type="ECO:0000256" key="4">
    <source>
        <dbReference type="ARBA" id="ARBA00022771"/>
    </source>
</evidence>
<dbReference type="SMART" id="SM00430">
    <property type="entry name" value="HOLI"/>
    <property type="match status" value="1"/>
</dbReference>
<keyword evidence="4 11" id="KW-0863">Zinc-finger</keyword>
<proteinExistence type="inferred from homology"/>
<dbReference type="PaxDb" id="6239-F47C10.1"/>
<dbReference type="CDD" id="cd06157">
    <property type="entry name" value="NR_LBD"/>
    <property type="match status" value="1"/>
</dbReference>
<dbReference type="HOGENOM" id="CLU_007368_3_0_1"/>
<dbReference type="PRINTS" id="PR00047">
    <property type="entry name" value="STROIDFINGER"/>
</dbReference>
<gene>
    <name evidence="14 16" type="primary">nhr-185</name>
    <name evidence="14" type="ORF">CELE_F47C10.1</name>
    <name evidence="16" type="ORF">F47C10.1</name>
</gene>
<sequence>MRQSLLSFVGRLLPMSSDTSVQLVPNCSIQCSVCCQLAFGLNYGVPSCNACKMFFRRMNIIKPSYTCLADGSCYTNFGFTHGRPKCRSCRFRKCLDVGMKYRSTEEEDEMMLIMLKSSTAQLQPDIFVTVADELYGSINSLRQLDARRAMNLETMRSDEDPTIEDLIKKSIRGFTTIQNPGSSQLVHQADQVLSQWTFFGIWTSVEFLNSLDFMSLLGIEDKLIVLKSFALSSYLLSSAFHSCSRCCDRLVNPDGTELYSSRIREMSEFSKDYADRIQEMLVTKICGLCLTPEEYILTQIILFCTPRLTGLSQFAQEIIGEQQKKYCNSLLEYCKLTRNTRGPARFQEIISIGSVLAQCFEDVQHLSTVLKLFYPDSYNNKKLFADILHK</sequence>
<dbReference type="RefSeq" id="NP_504061.2">
    <property type="nucleotide sequence ID" value="NM_071660.3"/>
</dbReference>
<dbReference type="InterPro" id="IPR001628">
    <property type="entry name" value="Znf_hrmn_rcpt"/>
</dbReference>
<reference evidence="14 15" key="1">
    <citation type="journal article" date="1998" name="Science">
        <title>Genome sequence of the nematode C. elegans: a platform for investigating biology.</title>
        <authorList>
            <consortium name="The C. elegans sequencing consortium"/>
            <person name="Sulson J.E."/>
            <person name="Waterston R."/>
        </authorList>
    </citation>
    <scope>NUCLEOTIDE SEQUENCE [LARGE SCALE GENOMIC DNA]</scope>
    <source>
        <strain evidence="14 15">Bristol N2</strain>
    </source>
</reference>
<evidence type="ECO:0000313" key="16">
    <source>
        <dbReference type="WormBase" id="F47C10.1"/>
    </source>
</evidence>
<dbReference type="PROSITE" id="PS51030">
    <property type="entry name" value="NUCLEAR_REC_DBD_2"/>
    <property type="match status" value="1"/>
</dbReference>